<dbReference type="InterPro" id="IPR036271">
    <property type="entry name" value="Tet_transcr_reg_TetR-rel_C_sf"/>
</dbReference>
<accession>A0A4R7EYI5</accession>
<dbReference type="OrthoDB" id="881297at2"/>
<dbReference type="InterPro" id="IPR050624">
    <property type="entry name" value="HTH-type_Tx_Regulator"/>
</dbReference>
<dbReference type="RefSeq" id="WP_133712201.1">
    <property type="nucleotide sequence ID" value="NZ_SOAG01000008.1"/>
</dbReference>
<dbReference type="Pfam" id="PF00440">
    <property type="entry name" value="TetR_N"/>
    <property type="match status" value="1"/>
</dbReference>
<reference evidence="4 5" key="1">
    <citation type="submission" date="2019-03" db="EMBL/GenBank/DDBJ databases">
        <title>Genomic Encyclopedia of Archaeal and Bacterial Type Strains, Phase II (KMG-II): from individual species to whole genera.</title>
        <authorList>
            <person name="Goeker M."/>
        </authorList>
    </citation>
    <scope>NUCLEOTIDE SEQUENCE [LARGE SCALE GENOMIC DNA]</scope>
    <source>
        <strain evidence="4 5">DSM 28213</strain>
    </source>
</reference>
<comment type="caution">
    <text evidence="4">The sequence shown here is derived from an EMBL/GenBank/DDBJ whole genome shotgun (WGS) entry which is preliminary data.</text>
</comment>
<name>A0A4R7EYI5_9FLAO</name>
<protein>
    <submittedName>
        <fullName evidence="4">TetR family transcriptional regulator</fullName>
    </submittedName>
</protein>
<dbReference type="PANTHER" id="PTHR43479">
    <property type="entry name" value="ACREF/ENVCD OPERON REPRESSOR-RELATED"/>
    <property type="match status" value="1"/>
</dbReference>
<evidence type="ECO:0000256" key="2">
    <source>
        <dbReference type="PROSITE-ProRule" id="PRU00335"/>
    </source>
</evidence>
<feature type="DNA-binding region" description="H-T-H motif" evidence="2">
    <location>
        <begin position="22"/>
        <end position="41"/>
    </location>
</feature>
<evidence type="ECO:0000256" key="1">
    <source>
        <dbReference type="ARBA" id="ARBA00023125"/>
    </source>
</evidence>
<dbReference type="EMBL" id="SOAG01000008">
    <property type="protein sequence ID" value="TDS61530.1"/>
    <property type="molecule type" value="Genomic_DNA"/>
</dbReference>
<gene>
    <name evidence="4" type="ORF">C8P70_10871</name>
</gene>
<dbReference type="PROSITE" id="PS50977">
    <property type="entry name" value="HTH_TETR_2"/>
    <property type="match status" value="1"/>
</dbReference>
<dbReference type="Proteomes" id="UP000295215">
    <property type="component" value="Unassembled WGS sequence"/>
</dbReference>
<dbReference type="SUPFAM" id="SSF48498">
    <property type="entry name" value="Tetracyclin repressor-like, C-terminal domain"/>
    <property type="match status" value="1"/>
</dbReference>
<evidence type="ECO:0000259" key="3">
    <source>
        <dbReference type="PROSITE" id="PS50977"/>
    </source>
</evidence>
<sequence>METQILLKATELFLERGFKTVTMDDIASALSISKKTIYQHYASKPELIEKSLTRMNTLILEQLEFTVKKGYPAIQELFEAHQNIHKALDININASSPLHELTKYYPKIDQKQKKFYQKKVVHFVETNLEKGMREGVFRSNLDIDFLARFFIASNFILEDLDFFPAKQFDSQLLDELQMKYYMRAIATEKGLKEFDLLCKTHF</sequence>
<dbReference type="PRINTS" id="PR00455">
    <property type="entry name" value="HTHTETR"/>
</dbReference>
<keyword evidence="5" id="KW-1185">Reference proteome</keyword>
<dbReference type="Gene3D" id="1.10.357.10">
    <property type="entry name" value="Tetracycline Repressor, domain 2"/>
    <property type="match status" value="1"/>
</dbReference>
<dbReference type="InterPro" id="IPR001647">
    <property type="entry name" value="HTH_TetR"/>
</dbReference>
<organism evidence="4 5">
    <name type="scientific">Myroides indicus</name>
    <dbReference type="NCBI Taxonomy" id="1323422"/>
    <lineage>
        <taxon>Bacteria</taxon>
        <taxon>Pseudomonadati</taxon>
        <taxon>Bacteroidota</taxon>
        <taxon>Flavobacteriia</taxon>
        <taxon>Flavobacteriales</taxon>
        <taxon>Flavobacteriaceae</taxon>
        <taxon>Myroides</taxon>
    </lineage>
</organism>
<evidence type="ECO:0000313" key="4">
    <source>
        <dbReference type="EMBL" id="TDS61530.1"/>
    </source>
</evidence>
<keyword evidence="1 2" id="KW-0238">DNA-binding</keyword>
<dbReference type="GO" id="GO:0003677">
    <property type="term" value="F:DNA binding"/>
    <property type="evidence" value="ECO:0007669"/>
    <property type="project" value="UniProtKB-UniRule"/>
</dbReference>
<dbReference type="PANTHER" id="PTHR43479:SF11">
    <property type="entry name" value="ACREF_ENVCD OPERON REPRESSOR-RELATED"/>
    <property type="match status" value="1"/>
</dbReference>
<evidence type="ECO:0000313" key="5">
    <source>
        <dbReference type="Proteomes" id="UP000295215"/>
    </source>
</evidence>
<dbReference type="InterPro" id="IPR009057">
    <property type="entry name" value="Homeodomain-like_sf"/>
</dbReference>
<feature type="domain" description="HTH tetR-type" evidence="3">
    <location>
        <begin position="1"/>
        <end position="59"/>
    </location>
</feature>
<proteinExistence type="predicted"/>
<dbReference type="SUPFAM" id="SSF46689">
    <property type="entry name" value="Homeodomain-like"/>
    <property type="match status" value="1"/>
</dbReference>
<dbReference type="AlphaFoldDB" id="A0A4R7EYI5"/>